<proteinExistence type="predicted"/>
<evidence type="ECO:0000313" key="5">
    <source>
        <dbReference type="EMBL" id="MBC5631900.1"/>
    </source>
</evidence>
<dbReference type="InterPro" id="IPR050219">
    <property type="entry name" value="DnaG_primase"/>
</dbReference>
<comment type="caution">
    <text evidence="5">The sequence shown here is derived from an EMBL/GenBank/DDBJ whole genome shotgun (WGS) entry which is preliminary data.</text>
</comment>
<dbReference type="PANTHER" id="PTHR30313:SF2">
    <property type="entry name" value="DNA PRIMASE"/>
    <property type="match status" value="1"/>
</dbReference>
<dbReference type="SUPFAM" id="SSF56731">
    <property type="entry name" value="DNA primase core"/>
    <property type="match status" value="1"/>
</dbReference>
<dbReference type="Pfam" id="PF01807">
    <property type="entry name" value="Zn_ribbon_DnaG"/>
    <property type="match status" value="1"/>
</dbReference>
<evidence type="ECO:0000256" key="2">
    <source>
        <dbReference type="ARBA" id="ARBA00022771"/>
    </source>
</evidence>
<keyword evidence="2" id="KW-0863">Zinc-finger</keyword>
<keyword evidence="3" id="KW-0862">Zinc</keyword>
<dbReference type="PANTHER" id="PTHR30313">
    <property type="entry name" value="DNA PRIMASE"/>
    <property type="match status" value="1"/>
</dbReference>
<sequence>MRIKILEQQIIQAVRLEDVVKRYAELFRGSKSGKTLRCNCLFHRDDGKSFKVKVTEQTYECGICKEAGNVVDLVQSLVGCNETEALYVLSDWYDIPIKRPGNLAAQKNRRREKCSKDVSLLCSIHENREFNMLFESLDFWKGDNALFAAGHKYLELGLSPSVLPDKYERLAGLMLFPVRDGEGVLQGFLKYMAEEKDQGCICYPPNLADNSLLGLYQAIKAIEKLGFVYLVWNCKDLLAMHVAGFTNTVACCNGNLTDQQIHLLLKYANRIVIIHTAEVPNQVRATKTAARLSFASAVTYRLSLSKKDLSALYRRMGVAKFEYYIRQSTRLVFLNALRDKWVGEQQALAKQSNAAKSKEEKAELRSNQIVIRNKLDKLSGILNENWGHLSWFFDKFVVH</sequence>
<dbReference type="EMBL" id="JACOOJ010000004">
    <property type="protein sequence ID" value="MBC5631900.1"/>
    <property type="molecule type" value="Genomic_DNA"/>
</dbReference>
<evidence type="ECO:0000256" key="1">
    <source>
        <dbReference type="ARBA" id="ARBA00022723"/>
    </source>
</evidence>
<evidence type="ECO:0000313" key="6">
    <source>
        <dbReference type="Proteomes" id="UP000651475"/>
    </source>
</evidence>
<evidence type="ECO:0000259" key="4">
    <source>
        <dbReference type="SMART" id="SM00400"/>
    </source>
</evidence>
<keyword evidence="6" id="KW-1185">Reference proteome</keyword>
<keyword evidence="1" id="KW-0479">Metal-binding</keyword>
<dbReference type="InterPro" id="IPR002694">
    <property type="entry name" value="Znf_CHC2"/>
</dbReference>
<feature type="domain" description="Zinc finger CHC2-type" evidence="4">
    <location>
        <begin position="36"/>
        <end position="90"/>
    </location>
</feature>
<dbReference type="SMART" id="SM00400">
    <property type="entry name" value="ZnF_CHCC"/>
    <property type="match status" value="1"/>
</dbReference>
<evidence type="ECO:0000256" key="3">
    <source>
        <dbReference type="ARBA" id="ARBA00022833"/>
    </source>
</evidence>
<accession>A0ABR7DKE7</accession>
<dbReference type="InterPro" id="IPR036977">
    <property type="entry name" value="DNA_primase_Znf_CHC2"/>
</dbReference>
<dbReference type="Gene3D" id="3.40.1360.10">
    <property type="match status" value="1"/>
</dbReference>
<dbReference type="Proteomes" id="UP000651475">
    <property type="component" value="Unassembled WGS sequence"/>
</dbReference>
<reference evidence="5 6" key="1">
    <citation type="submission" date="2020-08" db="EMBL/GenBank/DDBJ databases">
        <title>Genome public.</title>
        <authorList>
            <person name="Liu C."/>
            <person name="Sun Q."/>
        </authorList>
    </citation>
    <scope>NUCLEOTIDE SEQUENCE [LARGE SCALE GENOMIC DNA]</scope>
    <source>
        <strain evidence="5 6">NSJ-79</strain>
    </source>
</reference>
<name>A0ABR7DKE7_9BACT</name>
<dbReference type="SUPFAM" id="SSF57783">
    <property type="entry name" value="Zinc beta-ribbon"/>
    <property type="match status" value="1"/>
</dbReference>
<gene>
    <name evidence="5" type="ORF">H8S65_03795</name>
</gene>
<dbReference type="Gene3D" id="3.90.580.10">
    <property type="entry name" value="Zinc finger, CHC2-type domain"/>
    <property type="match status" value="1"/>
</dbReference>
<dbReference type="RefSeq" id="WP_186928618.1">
    <property type="nucleotide sequence ID" value="NZ_JACOOJ010000004.1"/>
</dbReference>
<protein>
    <recommendedName>
        <fullName evidence="4">Zinc finger CHC2-type domain-containing protein</fullName>
    </recommendedName>
</protein>
<organism evidence="5 6">
    <name type="scientific">Parabacteroides hominis</name>
    <dbReference type="NCBI Taxonomy" id="2763057"/>
    <lineage>
        <taxon>Bacteria</taxon>
        <taxon>Pseudomonadati</taxon>
        <taxon>Bacteroidota</taxon>
        <taxon>Bacteroidia</taxon>
        <taxon>Bacteroidales</taxon>
        <taxon>Tannerellaceae</taxon>
        <taxon>Parabacteroides</taxon>
    </lineage>
</organism>